<dbReference type="InterPro" id="IPR029044">
    <property type="entry name" value="Nucleotide-diphossugar_trans"/>
</dbReference>
<reference evidence="1 2" key="1">
    <citation type="submission" date="2020-06" db="EMBL/GenBank/DDBJ databases">
        <title>Description of novel acetic acid bacteria.</title>
        <authorList>
            <person name="Sombolestani A."/>
        </authorList>
    </citation>
    <scope>NUCLEOTIDE SEQUENCE [LARGE SCALE GENOMIC DNA]</scope>
    <source>
        <strain evidence="1 2">LMG 27010</strain>
    </source>
</reference>
<comment type="caution">
    <text evidence="1">The sequence shown here is derived from an EMBL/GenBank/DDBJ whole genome shotgun (WGS) entry which is preliminary data.</text>
</comment>
<keyword evidence="2" id="KW-1185">Reference proteome</keyword>
<gene>
    <name evidence="1" type="ORF">HUK82_16525</name>
</gene>
<dbReference type="Proteomes" id="UP000585665">
    <property type="component" value="Unassembled WGS sequence"/>
</dbReference>
<dbReference type="Gene3D" id="3.90.550.10">
    <property type="entry name" value="Spore Coat Polysaccharide Biosynthesis Protein SpsA, Chain A"/>
    <property type="match status" value="1"/>
</dbReference>
<evidence type="ECO:0000313" key="1">
    <source>
        <dbReference type="EMBL" id="NVN42152.1"/>
    </source>
</evidence>
<protein>
    <recommendedName>
        <fullName evidence="3">MobA-like NTP transferase domain-containing protein</fullName>
    </recommendedName>
</protein>
<feature type="non-terminal residue" evidence="1">
    <location>
        <position position="1"/>
    </location>
</feature>
<sequence>MARLLGPGILLRALCRRMTRPALYRRIGRLTGAQARLVSLTDGRACVDIDKPADLSLAEALLARDPSPKTASP</sequence>
<dbReference type="EMBL" id="JABXXR010000296">
    <property type="protein sequence ID" value="NVN42152.1"/>
    <property type="molecule type" value="Genomic_DNA"/>
</dbReference>
<accession>A0A850PK54</accession>
<evidence type="ECO:0008006" key="3">
    <source>
        <dbReference type="Google" id="ProtNLM"/>
    </source>
</evidence>
<dbReference type="AlphaFoldDB" id="A0A850PK54"/>
<organism evidence="1 2">
    <name type="scientific">Ameyamaea chiangmaiensis</name>
    <dbReference type="NCBI Taxonomy" id="442969"/>
    <lineage>
        <taxon>Bacteria</taxon>
        <taxon>Pseudomonadati</taxon>
        <taxon>Pseudomonadota</taxon>
        <taxon>Alphaproteobacteria</taxon>
        <taxon>Acetobacterales</taxon>
        <taxon>Acetobacteraceae</taxon>
        <taxon>Ameyamaea</taxon>
    </lineage>
</organism>
<name>A0A850PK54_9PROT</name>
<proteinExistence type="predicted"/>
<evidence type="ECO:0000313" key="2">
    <source>
        <dbReference type="Proteomes" id="UP000585665"/>
    </source>
</evidence>